<dbReference type="Proteomes" id="UP001501447">
    <property type="component" value="Unassembled WGS sequence"/>
</dbReference>
<name>A0ABP6DDE1_9ACTN</name>
<evidence type="ECO:0000313" key="2">
    <source>
        <dbReference type="Proteomes" id="UP001501447"/>
    </source>
</evidence>
<proteinExistence type="predicted"/>
<evidence type="ECO:0008006" key="3">
    <source>
        <dbReference type="Google" id="ProtNLM"/>
    </source>
</evidence>
<reference evidence="2" key="1">
    <citation type="journal article" date="2019" name="Int. J. Syst. Evol. Microbiol.">
        <title>The Global Catalogue of Microorganisms (GCM) 10K type strain sequencing project: providing services to taxonomists for standard genome sequencing and annotation.</title>
        <authorList>
            <consortium name="The Broad Institute Genomics Platform"/>
            <consortium name="The Broad Institute Genome Sequencing Center for Infectious Disease"/>
            <person name="Wu L."/>
            <person name="Ma J."/>
        </authorList>
    </citation>
    <scope>NUCLEOTIDE SEQUENCE [LARGE SCALE GENOMIC DNA]</scope>
    <source>
        <strain evidence="2">JCM 16373</strain>
    </source>
</reference>
<comment type="caution">
    <text evidence="1">The sequence shown here is derived from an EMBL/GenBank/DDBJ whole genome shotgun (WGS) entry which is preliminary data.</text>
</comment>
<protein>
    <recommendedName>
        <fullName evidence="3">Double zinc ribbon domain-containing protein</fullName>
    </recommendedName>
</protein>
<gene>
    <name evidence="1" type="ORF">GCM10009863_66630</name>
</gene>
<keyword evidence="2" id="KW-1185">Reference proteome</keyword>
<accession>A0ABP6DDE1</accession>
<organism evidence="1 2">
    <name type="scientific">Streptomyces axinellae</name>
    <dbReference type="NCBI Taxonomy" id="552788"/>
    <lineage>
        <taxon>Bacteria</taxon>
        <taxon>Bacillati</taxon>
        <taxon>Actinomycetota</taxon>
        <taxon>Actinomycetes</taxon>
        <taxon>Kitasatosporales</taxon>
        <taxon>Streptomycetaceae</taxon>
        <taxon>Streptomyces</taxon>
    </lineage>
</organism>
<sequence length="144" mass="15875">MRVYGRNDAGPLCTFCYRKHPSSRRHCVQCGTHERLHHFGLCAACAAPRQLYAALANHSGDLRPELEPVYAALAGYKASSLLLWLSHQQPKQILRTLAQGTGPVTHATLDEMPASRAVTYLRAALVATEVLPARESNSRRWNAG</sequence>
<dbReference type="EMBL" id="BAAARJ010000038">
    <property type="protein sequence ID" value="GAA2640172.1"/>
    <property type="molecule type" value="Genomic_DNA"/>
</dbReference>
<evidence type="ECO:0000313" key="1">
    <source>
        <dbReference type="EMBL" id="GAA2640172.1"/>
    </source>
</evidence>